<evidence type="ECO:0000256" key="1">
    <source>
        <dbReference type="SAM" id="MobiDB-lite"/>
    </source>
</evidence>
<dbReference type="PANTHER" id="PTHR37467">
    <property type="entry name" value="EXPORTED CALCIUM-BINDING GLYCOPROTEIN-RELATED"/>
    <property type="match status" value="1"/>
</dbReference>
<dbReference type="Pfam" id="PF01841">
    <property type="entry name" value="Transglut_core"/>
    <property type="match status" value="1"/>
</dbReference>
<feature type="compositionally biased region" description="Polar residues" evidence="1">
    <location>
        <begin position="259"/>
        <end position="269"/>
    </location>
</feature>
<dbReference type="SUPFAM" id="SSF103647">
    <property type="entry name" value="TSP type-3 repeat"/>
    <property type="match status" value="1"/>
</dbReference>
<feature type="domain" description="Transglutaminase-like" evidence="3">
    <location>
        <begin position="960"/>
        <end position="1037"/>
    </location>
</feature>
<name>A0A075HES2_9EURY</name>
<feature type="compositionally biased region" description="Acidic residues" evidence="1">
    <location>
        <begin position="374"/>
        <end position="383"/>
    </location>
</feature>
<accession>A0A075HES2</accession>
<dbReference type="Pfam" id="PF13559">
    <property type="entry name" value="DUF4129"/>
    <property type="match status" value="1"/>
</dbReference>
<dbReference type="SMART" id="SM00460">
    <property type="entry name" value="TGc"/>
    <property type="match status" value="1"/>
</dbReference>
<feature type="compositionally biased region" description="Acidic residues" evidence="1">
    <location>
        <begin position="184"/>
        <end position="218"/>
    </location>
</feature>
<sequence>MYVDERGNNARIARRKERSAILFSLLMLLTSYSAIEFASWEVMGSTDTDGDGLPYGLEYYIGTQPQDWDSDNDGLPDGWEWQYGLDPLSATGINGSTGDQDGDSLTNLNEYQYGIPSNWDSASTPNELDNGVWWNGTVPVSNWDEESAMQLIQGLNSDGADEDPVGNLCFNNFDDDHDGLVDNWDGDFDGDADCATDDDDGDNSTDEDPNGWDTDGDGMPDGWEVANNLDPTSNSGDDGTSGDPDGDGLVNLYEYVNPAWSTRNGSVQPPRQYWRPGPDNRTSTESPCNPVQNIGPGGCQIFTAEVDGVTYTDPNNNDTDGDGLNDSYEALVLLTDPTHIDTDGDGIPDGVEVNGSYGNPPQASDPRNNNTDGDQFDDGEEDTNFNGIVDLNETDPTRIEDAGDLDGDGIQNWEENATCTQWNNSDTDGGGVDDGIELTPAHGTDPCKSTYELYLDIVVWDPSDNSLTVNNTTKLDPTPIDWRQNGEPMAWFESPNGSRMPFSYSSILGDTLKGVDNDMPTSAIFIVVLNGSWCWDPALGTANEAHCDDDYKDSDGDGLADWEEALGSWGFISFPNMTDSDGDSVSDLDEVINGTDPMEPCNNLADFDGDGLNNWFENNTGCPLMFGIGGGNMTQDNYTTLWNNTDTDNGGVTDFQEYFDGTNPQNNPDDDMNPLDSDGDGIPDTIEQEIGTDWRDPDTDGGGIPDGDECPPAFWDNDCADAQMNPWDPSDDIQTNMLYFFAENTSAGIDYNITHYWRWHTYDAYTGVSWGVNTSLVGYTPMYPSWSTTQGIPDQDFWDNSALYGWQLEYRNNGILYPGDELIAPYNAVNYTDWIDVDAGMNFSNYTRDVLIDSSTVTNLYVTATQVTMTDVIRDNTTAFQNSSYAKDLGKIESSENISRIAWDVVNETGWTSAWDQVVAIQQFLINGNNTTTFLRNHAGSNRSDSASTQLLTDTSLWILEEVREGDCDEYATVFAALLRALDLPTRKVTGFSGGTWVDNGFQVYGHDFSWWVEVHLQTNANQGELDLGWVPFEACPEMSVVEVVNETWSPDSYERDYSSGNITLNGTLQFSSNASVIEGITLDLYLVPSNDTANVPGGAATPNHLIGTVTTNASGFFSFDGAPSEMIKPGYGSLVVLTHTQGYVGIQGISFPWLINITDDVNLSITSPQPATEPMLGAGVNTTVTGLLEWFNAPQTDPALLDTLQVLLNYTTVEDGPVNLIADVGSGGYYEFNVPISESEPLGLINASLAFLGWHQEDNNNLTIPEYHLRPTTTSFNFNITPSPNLTVTLEGIDSNISILDINELVFINGTAVSRGPAPESLNGTLTFQVRRSGTNGPYTTLTTWSLNESNWTSTPGQFALSWEFNESSVTVPSGEIEVKFTYAADGLFAADEENFPATYGIRSYVQFDYILNPTTRGNQAVIDVQLYDHTGSSVADFPGSYTVDFNGTQVWNATDPSSGRYTVVWMPQWNMFAGDYTWEMNFTGSTWLRPATVQDMIRIQGRANVTVTLGSDWTPRGTTNWVSGVAQDVVHLTPITGNNSSIVIQLEQPSDLPPGPDGSPAPPIIIRLADGWINQTTGEYNYTFTVPADLPSSVYMLRFVLNFANGATPPGPYFTVTDSVRVPLGVQSEFVVEAEPSSIIVVAGTTLILNATVTDKADDSIVPDANVDLWLDWGGANQTIIDSTVTDVDGVARFNPTLLANTAPGFYDLRVHAPDDLTDNLTVENAGRWVGNETFVNLTVQVDSSIAIDSIPAEVTAGQAFTISGRVLDGFDNNRSVEGPMAIEVFFLNDTSETLVTSHTTSNNGSFTVSVPTDPRGDGISSGTKTVVVSVIDGTTPFYLTGTGNASILVRGVTRFMDRTPIIQTIVDRGSSVNFGARLTEYSDNDQRLGGMTVAAKFHDTWIGEVVTGGDGMANFSFDVPHDHPLGQIGITLMFNGSSTLLSTTTVMNQIIVRSPTVLNVSQVTDNPVAGESFNVSGTLQSSNGTGIMDRSGSSIVAFLTFEIDGSDSGFQVVGGAVNPNGTWDAIVTLGLSFPRGTHNLTASYTPTVNYYGSSSGTGLFDSRGYSLITIVDPADLDPDRRVIRGDDVSVNISLIDNAGQLVSNANVDILVDGIYLQTIPTDVDGRASLTIPVDSLRIQGPMLITAEFAGINGTTGLEGDLTWTRVIVLAPTVLEITEMSGSMIAGESITFTGTLLDEHGQTLTDSGLVAGGIIHIWIDGVDVGSTYTTRSNASDGIWSVTYNLPLDSDYGAHTVTAKFLGGFTWVDPMGQGDSLNPEYYLPSSTTQVFNVTQTSQVVLTTPPGEVDRNELLLIEGMLTDGAGRTLGDRYLEVTMNNQFLTGLQVTANGTFSIYVPIPPDMELGPRLVKITFAGEEFILPSNSTTVFTVFGPAIVSLEPPAAHAVGDEMRLRGTVRDNLPQGWLANHSIEIFIDGTLIGITTTDENGDWAYNWVISDFLDVGFHTITVSAPAQGYHRSGSVDGNLTIAYHTGMNLQVDDVSVTRGEKWNFSGRLFDSDTPGAPGLVGREIVVTLDGEEIHRMTTGNDGNFMFDHSIGYLIARGGHDIRFTFEGQTFYLPVEYNMTVFARADVIIEVLWQTDIIIRSNDAYNIEVVGRIVEVGGEGNVIEEMDVVLVWNGAAESSTVMWDDSTGHFDLRSPARSTMPPGELSLSLAALADADRYLNAAEIEHIVNIRVPVTFTFSPDSQHIKEEQRRINGTVTVTATDTGLPVEGISIVARLVNSSMIHFQNVKLTDANGIMDYEFVISDQPSFYKTSRWGELSLIFQTDSQLISPADRFWLANEHGGIQMTYEDPAPLLTFWQIIALIGAAIILGTVAGLALSLRKRRQVAMDELAGIFSYTAELLAAGDEIREAIFNCYESLCNILMRHGFLRRDFETVREFEMAIRKALPISEQALVALDRIFEEARYSSHRLGDGHRQNAQHALSMVLQEIDDLQEVPERDSYDLAEAAA</sequence>
<proteinExistence type="predicted"/>
<evidence type="ECO:0000313" key="4">
    <source>
        <dbReference type="EMBL" id="AIF13705.1"/>
    </source>
</evidence>
<keyword evidence="2" id="KW-0472">Membrane</keyword>
<reference evidence="4" key="1">
    <citation type="journal article" date="2014" name="Genome Biol. Evol.">
        <title>Pangenome evidence for extensive interdomain horizontal transfer affecting lineage core and shell genes in uncultured planktonic thaumarchaeota and euryarchaeota.</title>
        <authorList>
            <person name="Deschamps P."/>
            <person name="Zivanovic Y."/>
            <person name="Moreira D."/>
            <person name="Rodriguez-Valera F."/>
            <person name="Lopez-Garcia P."/>
        </authorList>
    </citation>
    <scope>NUCLEOTIDE SEQUENCE</scope>
</reference>
<feature type="transmembrane region" description="Helical" evidence="2">
    <location>
        <begin position="20"/>
        <end position="40"/>
    </location>
</feature>
<feature type="compositionally biased region" description="Polar residues" evidence="1">
    <location>
        <begin position="356"/>
        <end position="373"/>
    </location>
</feature>
<protein>
    <submittedName>
        <fullName evidence="4">AAA ATPase</fullName>
    </submittedName>
</protein>
<dbReference type="Gene3D" id="3.10.620.30">
    <property type="match status" value="1"/>
</dbReference>
<dbReference type="EMBL" id="KF900981">
    <property type="protein sequence ID" value="AIF13705.1"/>
    <property type="molecule type" value="Genomic_DNA"/>
</dbReference>
<keyword evidence="2" id="KW-1133">Transmembrane helix</keyword>
<dbReference type="InterPro" id="IPR053180">
    <property type="entry name" value="Ca-binding_acidic-repeat"/>
</dbReference>
<keyword evidence="2" id="KW-0812">Transmembrane</keyword>
<feature type="region of interest" description="Disordered" evidence="1">
    <location>
        <begin position="660"/>
        <end position="707"/>
    </location>
</feature>
<evidence type="ECO:0000256" key="2">
    <source>
        <dbReference type="SAM" id="Phobius"/>
    </source>
</evidence>
<dbReference type="InterPro" id="IPR038765">
    <property type="entry name" value="Papain-like_cys_pep_sf"/>
</dbReference>
<dbReference type="InterPro" id="IPR025403">
    <property type="entry name" value="TgpA-like_C"/>
</dbReference>
<feature type="region of interest" description="Disordered" evidence="1">
    <location>
        <begin position="339"/>
        <end position="391"/>
    </location>
</feature>
<evidence type="ECO:0000259" key="3">
    <source>
        <dbReference type="SMART" id="SM00460"/>
    </source>
</evidence>
<dbReference type="PANTHER" id="PTHR37467:SF1">
    <property type="entry name" value="EXPORTED CALCIUM-BINDING GLYCOPROTEIN"/>
    <property type="match status" value="1"/>
</dbReference>
<feature type="region of interest" description="Disordered" evidence="1">
    <location>
        <begin position="182"/>
        <end position="288"/>
    </location>
</feature>
<dbReference type="GO" id="GO:0005509">
    <property type="term" value="F:calcium ion binding"/>
    <property type="evidence" value="ECO:0007669"/>
    <property type="project" value="InterPro"/>
</dbReference>
<dbReference type="SUPFAM" id="SSF54001">
    <property type="entry name" value="Cysteine proteinases"/>
    <property type="match status" value="1"/>
</dbReference>
<organism evidence="4">
    <name type="scientific">uncultured marine group II/III euryarchaeote KM3_63_E12</name>
    <dbReference type="NCBI Taxonomy" id="1456477"/>
    <lineage>
        <taxon>Archaea</taxon>
        <taxon>Methanobacteriati</taxon>
        <taxon>Methanobacteriota</taxon>
        <taxon>environmental samples</taxon>
    </lineage>
</organism>
<dbReference type="InterPro" id="IPR028974">
    <property type="entry name" value="TSP_type-3_rpt"/>
</dbReference>
<feature type="transmembrane region" description="Helical" evidence="2">
    <location>
        <begin position="2824"/>
        <end position="2845"/>
    </location>
</feature>
<feature type="compositionally biased region" description="Low complexity" evidence="1">
    <location>
        <begin position="230"/>
        <end position="243"/>
    </location>
</feature>
<feature type="compositionally biased region" description="Acidic residues" evidence="1">
    <location>
        <begin position="668"/>
        <end position="681"/>
    </location>
</feature>
<dbReference type="InterPro" id="IPR002931">
    <property type="entry name" value="Transglutaminase-like"/>
</dbReference>